<dbReference type="Pfam" id="PF01237">
    <property type="entry name" value="Oxysterol_BP"/>
    <property type="match status" value="1"/>
</dbReference>
<dbReference type="GO" id="GO:0032934">
    <property type="term" value="F:sterol binding"/>
    <property type="evidence" value="ECO:0007669"/>
    <property type="project" value="TreeGrafter"/>
</dbReference>
<accession>A0A3P7IT82</accession>
<keyword evidence="2" id="KW-0597">Phosphoprotein</keyword>
<organism evidence="3 4">
    <name type="scientific">Strongylus vulgaris</name>
    <name type="common">Blood worm</name>
    <dbReference type="NCBI Taxonomy" id="40348"/>
    <lineage>
        <taxon>Eukaryota</taxon>
        <taxon>Metazoa</taxon>
        <taxon>Ecdysozoa</taxon>
        <taxon>Nematoda</taxon>
        <taxon>Chromadorea</taxon>
        <taxon>Rhabditida</taxon>
        <taxon>Rhabditina</taxon>
        <taxon>Rhabditomorpha</taxon>
        <taxon>Strongyloidea</taxon>
        <taxon>Strongylidae</taxon>
        <taxon>Strongylus</taxon>
    </lineage>
</organism>
<evidence type="ECO:0000313" key="4">
    <source>
        <dbReference type="Proteomes" id="UP000270094"/>
    </source>
</evidence>
<dbReference type="PANTHER" id="PTHR10972">
    <property type="entry name" value="OXYSTEROL-BINDING PROTEIN-RELATED"/>
    <property type="match status" value="1"/>
</dbReference>
<dbReference type="SUPFAM" id="SSF144000">
    <property type="entry name" value="Oxysterol-binding protein-like"/>
    <property type="match status" value="1"/>
</dbReference>
<dbReference type="Proteomes" id="UP000270094">
    <property type="component" value="Unassembled WGS sequence"/>
</dbReference>
<proteinExistence type="inferred from homology"/>
<dbReference type="GO" id="GO:0005829">
    <property type="term" value="C:cytosol"/>
    <property type="evidence" value="ECO:0007669"/>
    <property type="project" value="TreeGrafter"/>
</dbReference>
<dbReference type="PANTHER" id="PTHR10972:SF205">
    <property type="entry name" value="OXYSTEROL-BINDING PROTEIN 1"/>
    <property type="match status" value="1"/>
</dbReference>
<comment type="similarity">
    <text evidence="1">Belongs to the OSBP family.</text>
</comment>
<dbReference type="InterPro" id="IPR000648">
    <property type="entry name" value="Oxysterol-bd"/>
</dbReference>
<gene>
    <name evidence="3" type="ORF">SVUK_LOCUS8314</name>
</gene>
<evidence type="ECO:0000256" key="1">
    <source>
        <dbReference type="ARBA" id="ARBA00008842"/>
    </source>
</evidence>
<keyword evidence="4" id="KW-1185">Reference proteome</keyword>
<reference evidence="3 4" key="1">
    <citation type="submission" date="2018-11" db="EMBL/GenBank/DDBJ databases">
        <authorList>
            <consortium name="Pathogen Informatics"/>
        </authorList>
    </citation>
    <scope>NUCLEOTIDE SEQUENCE [LARGE SCALE GENOMIC DNA]</scope>
</reference>
<dbReference type="InterPro" id="IPR037239">
    <property type="entry name" value="OSBP_sf"/>
</dbReference>
<sequence>MDNGQKEELIVVSQWPLHAEYFGFSDFTMGLNQLHNEDESLLPPTDSRFRPDVRHLENGDLEKAVAYKQGLEKEQRARAINEATHKPLWFEEKEDAFTKKNIFFTNGKYWEARQSRFEKQKKENAFIPIFKVTINT</sequence>
<evidence type="ECO:0008006" key="5">
    <source>
        <dbReference type="Google" id="ProtNLM"/>
    </source>
</evidence>
<evidence type="ECO:0000256" key="2">
    <source>
        <dbReference type="ARBA" id="ARBA00022553"/>
    </source>
</evidence>
<dbReference type="EMBL" id="UYYB01029973">
    <property type="protein sequence ID" value="VDM73316.1"/>
    <property type="molecule type" value="Genomic_DNA"/>
</dbReference>
<name>A0A3P7IT82_STRVU</name>
<dbReference type="AlphaFoldDB" id="A0A3P7IT82"/>
<evidence type="ECO:0000313" key="3">
    <source>
        <dbReference type="EMBL" id="VDM73316.1"/>
    </source>
</evidence>
<dbReference type="GO" id="GO:0016020">
    <property type="term" value="C:membrane"/>
    <property type="evidence" value="ECO:0007669"/>
    <property type="project" value="TreeGrafter"/>
</dbReference>
<protein>
    <recommendedName>
        <fullName evidence="5">Oxysterol-binding protein</fullName>
    </recommendedName>
</protein>
<dbReference type="OrthoDB" id="5848000at2759"/>